<gene>
    <name evidence="2" type="ORF">SAMN04488072_109129</name>
</gene>
<feature type="transmembrane region" description="Helical" evidence="1">
    <location>
        <begin position="6"/>
        <end position="32"/>
    </location>
</feature>
<keyword evidence="1" id="KW-0812">Transmembrane</keyword>
<sequence>MDLIEVLNLIIIAVVIMAIFTIFLLVFSLRFAKSSNNMRKKIWKYKKKC</sequence>
<reference evidence="2 3" key="1">
    <citation type="submission" date="2016-10" db="EMBL/GenBank/DDBJ databases">
        <authorList>
            <person name="de Groot N.N."/>
        </authorList>
    </citation>
    <scope>NUCLEOTIDE SEQUENCE [LARGE SCALE GENOMIC DNA]</scope>
    <source>
        <strain evidence="2 3">CGMCC 1.3702</strain>
    </source>
</reference>
<keyword evidence="3" id="KW-1185">Reference proteome</keyword>
<keyword evidence="1" id="KW-0472">Membrane</keyword>
<name>A0A1I0Z2U4_9BACI</name>
<evidence type="ECO:0000313" key="2">
    <source>
        <dbReference type="EMBL" id="SFB19945.1"/>
    </source>
</evidence>
<dbReference type="AlphaFoldDB" id="A0A1I0Z2U4"/>
<accession>A0A1I0Z2U4</accession>
<organism evidence="2 3">
    <name type="scientific">Lentibacillus halodurans</name>
    <dbReference type="NCBI Taxonomy" id="237679"/>
    <lineage>
        <taxon>Bacteria</taxon>
        <taxon>Bacillati</taxon>
        <taxon>Bacillota</taxon>
        <taxon>Bacilli</taxon>
        <taxon>Bacillales</taxon>
        <taxon>Bacillaceae</taxon>
        <taxon>Lentibacillus</taxon>
    </lineage>
</organism>
<protein>
    <submittedName>
        <fullName evidence="2">Uncharacterized protein</fullName>
    </submittedName>
</protein>
<dbReference type="STRING" id="237679.SAMN04488072_109129"/>
<evidence type="ECO:0000256" key="1">
    <source>
        <dbReference type="SAM" id="Phobius"/>
    </source>
</evidence>
<proteinExistence type="predicted"/>
<dbReference type="Proteomes" id="UP000198642">
    <property type="component" value="Unassembled WGS sequence"/>
</dbReference>
<evidence type="ECO:0000313" key="3">
    <source>
        <dbReference type="Proteomes" id="UP000198642"/>
    </source>
</evidence>
<dbReference type="EMBL" id="FOJW01000009">
    <property type="protein sequence ID" value="SFB19945.1"/>
    <property type="molecule type" value="Genomic_DNA"/>
</dbReference>
<keyword evidence="1" id="KW-1133">Transmembrane helix</keyword>